<feature type="compositionally biased region" description="Polar residues" evidence="1">
    <location>
        <begin position="54"/>
        <end position="64"/>
    </location>
</feature>
<dbReference type="EMBL" id="JABWDY010044421">
    <property type="protein sequence ID" value="KAF5175147.1"/>
    <property type="molecule type" value="Genomic_DNA"/>
</dbReference>
<evidence type="ECO:0000256" key="1">
    <source>
        <dbReference type="SAM" id="MobiDB-lite"/>
    </source>
</evidence>
<protein>
    <submittedName>
        <fullName evidence="2">Little zipper like</fullName>
    </submittedName>
</protein>
<evidence type="ECO:0000313" key="3">
    <source>
        <dbReference type="Proteomes" id="UP000554482"/>
    </source>
</evidence>
<keyword evidence="3" id="KW-1185">Reference proteome</keyword>
<sequence>VLHCFYKVMEQLNSELYLRNLYIMQENERLRKQAKLLDQENQKLLYELKKKFSKTNSTKQDLNGSVSTTTTSSNPKGSTKP</sequence>
<proteinExistence type="predicted"/>
<dbReference type="PANTHER" id="PTHR33601:SF1">
    <property type="entry name" value="PROTEIN LITTLE ZIPPER 4"/>
    <property type="match status" value="1"/>
</dbReference>
<gene>
    <name evidence="2" type="ORF">FRX31_035266</name>
</gene>
<dbReference type="OrthoDB" id="1714540at2759"/>
<organism evidence="2 3">
    <name type="scientific">Thalictrum thalictroides</name>
    <name type="common">Rue-anemone</name>
    <name type="synonym">Anemone thalictroides</name>
    <dbReference type="NCBI Taxonomy" id="46969"/>
    <lineage>
        <taxon>Eukaryota</taxon>
        <taxon>Viridiplantae</taxon>
        <taxon>Streptophyta</taxon>
        <taxon>Embryophyta</taxon>
        <taxon>Tracheophyta</taxon>
        <taxon>Spermatophyta</taxon>
        <taxon>Magnoliopsida</taxon>
        <taxon>Ranunculales</taxon>
        <taxon>Ranunculaceae</taxon>
        <taxon>Thalictroideae</taxon>
        <taxon>Thalictrum</taxon>
    </lineage>
</organism>
<dbReference type="AlphaFoldDB" id="A0A7J6URI6"/>
<comment type="caution">
    <text evidence="2">The sequence shown here is derived from an EMBL/GenBank/DDBJ whole genome shotgun (WGS) entry which is preliminary data.</text>
</comment>
<accession>A0A7J6URI6</accession>
<reference evidence="2 3" key="1">
    <citation type="submission" date="2020-06" db="EMBL/GenBank/DDBJ databases">
        <title>Transcriptomic and genomic resources for Thalictrum thalictroides and T. hernandezii: Facilitating candidate gene discovery in an emerging model plant lineage.</title>
        <authorList>
            <person name="Arias T."/>
            <person name="Riano-Pachon D.M."/>
            <person name="Di Stilio V.S."/>
        </authorList>
    </citation>
    <scope>NUCLEOTIDE SEQUENCE [LARGE SCALE GENOMIC DNA]</scope>
    <source>
        <strain evidence="3">cv. WT478/WT964</strain>
        <tissue evidence="2">Leaves</tissue>
    </source>
</reference>
<name>A0A7J6URI6_THATH</name>
<evidence type="ECO:0000313" key="2">
    <source>
        <dbReference type="EMBL" id="KAF5175147.1"/>
    </source>
</evidence>
<dbReference type="InterPro" id="IPR039312">
    <property type="entry name" value="ZPR"/>
</dbReference>
<dbReference type="PANTHER" id="PTHR33601">
    <property type="entry name" value="PROTEIN LITTLE ZIPPER 4"/>
    <property type="match status" value="1"/>
</dbReference>
<dbReference type="Proteomes" id="UP000554482">
    <property type="component" value="Unassembled WGS sequence"/>
</dbReference>
<feature type="non-terminal residue" evidence="2">
    <location>
        <position position="1"/>
    </location>
</feature>
<feature type="region of interest" description="Disordered" evidence="1">
    <location>
        <begin position="54"/>
        <end position="81"/>
    </location>
</feature>